<dbReference type="Proteomes" id="UP000887226">
    <property type="component" value="Unassembled WGS sequence"/>
</dbReference>
<keyword evidence="3" id="KW-1185">Reference proteome</keyword>
<feature type="compositionally biased region" description="Basic residues" evidence="1">
    <location>
        <begin position="238"/>
        <end position="247"/>
    </location>
</feature>
<feature type="region of interest" description="Disordered" evidence="1">
    <location>
        <begin position="238"/>
        <end position="301"/>
    </location>
</feature>
<feature type="region of interest" description="Disordered" evidence="1">
    <location>
        <begin position="179"/>
        <end position="217"/>
    </location>
</feature>
<protein>
    <submittedName>
        <fullName evidence="2">Uncharacterized protein</fullName>
    </submittedName>
</protein>
<accession>A0A9P7Z952</accession>
<reference evidence="2" key="1">
    <citation type="journal article" date="2021" name="IMA Fungus">
        <title>Genomic characterization of three marine fungi, including Emericellopsis atlantica sp. nov. with signatures of a generalist lifestyle and marine biomass degradation.</title>
        <authorList>
            <person name="Hagestad O.C."/>
            <person name="Hou L."/>
            <person name="Andersen J.H."/>
            <person name="Hansen E.H."/>
            <person name="Altermark B."/>
            <person name="Li C."/>
            <person name="Kuhnert E."/>
            <person name="Cox R.J."/>
            <person name="Crous P.W."/>
            <person name="Spatafora J.W."/>
            <person name="Lail K."/>
            <person name="Amirebrahimi M."/>
            <person name="Lipzen A."/>
            <person name="Pangilinan J."/>
            <person name="Andreopoulos W."/>
            <person name="Hayes R.D."/>
            <person name="Ng V."/>
            <person name="Grigoriev I.V."/>
            <person name="Jackson S.A."/>
            <person name="Sutton T.D.S."/>
            <person name="Dobson A.D.W."/>
            <person name="Rama T."/>
        </authorList>
    </citation>
    <scope>NUCLEOTIDE SEQUENCE</scope>
    <source>
        <strain evidence="2">TRa3180A</strain>
    </source>
</reference>
<dbReference type="InterPro" id="IPR019416">
    <property type="entry name" value="NCBP3"/>
</dbReference>
<dbReference type="OrthoDB" id="422106at2759"/>
<dbReference type="GO" id="GO:0003729">
    <property type="term" value="F:mRNA binding"/>
    <property type="evidence" value="ECO:0007669"/>
    <property type="project" value="InterPro"/>
</dbReference>
<dbReference type="GO" id="GO:0005634">
    <property type="term" value="C:nucleus"/>
    <property type="evidence" value="ECO:0007669"/>
    <property type="project" value="TreeGrafter"/>
</dbReference>
<evidence type="ECO:0000313" key="2">
    <source>
        <dbReference type="EMBL" id="KAG9247631.1"/>
    </source>
</evidence>
<feature type="compositionally biased region" description="Basic and acidic residues" evidence="1">
    <location>
        <begin position="179"/>
        <end position="211"/>
    </location>
</feature>
<gene>
    <name evidence="2" type="ORF">BJ878DRAFT_157058</name>
</gene>
<feature type="compositionally biased region" description="Polar residues" evidence="1">
    <location>
        <begin position="35"/>
        <end position="54"/>
    </location>
</feature>
<dbReference type="EMBL" id="MU253767">
    <property type="protein sequence ID" value="KAG9247631.1"/>
    <property type="molecule type" value="Genomic_DNA"/>
</dbReference>
<name>A0A9P7Z952_9HELO</name>
<feature type="region of interest" description="Disordered" evidence="1">
    <location>
        <begin position="419"/>
        <end position="449"/>
    </location>
</feature>
<feature type="compositionally biased region" description="Basic and acidic residues" evidence="1">
    <location>
        <begin position="425"/>
        <end position="440"/>
    </location>
</feature>
<dbReference type="Pfam" id="PF10309">
    <property type="entry name" value="NCBP3"/>
    <property type="match status" value="1"/>
</dbReference>
<dbReference type="AlphaFoldDB" id="A0A9P7Z952"/>
<evidence type="ECO:0000313" key="3">
    <source>
        <dbReference type="Proteomes" id="UP000887226"/>
    </source>
</evidence>
<sequence length="449" mass="50475">MATDIDMDMDIDIDIGLMEEDKPQGITMVADALPTPQSSEHARSNAPNDTSSADPNDLTPERVHLRGLDNLTTDDIKAFAAEYYGDYAPSYVQWIDDTSANLAYKTAEIAFGALRAFSVVEFTDPSQIPALQTVTAKSFPAHPETRLEVRLAVAGDRKQAGARDRSRFYLLNPDYDPAEFRKRGGERDRRGRSYRDRDDGGYRSQRYDDREHRKRRDEDAMDGFDRDLYDDDEAALKRRRDRRRERRDRRESSFSGSSDSRDLGERRVRFRGAAGKELFPEKGGPSSRLRDRSASPSRGIAEDLEADRKYIRQQRDNAAAANRVKALAIKERLKEDGTKELFPHKLGISHHRSLAFDATDATADLFAEQMPVPFVDGSVDTDFRRDSGAGSFNIRGAAKAGVSYDFSIRGGAASVKELFPPRSGNADKELFGKRLEDRAGQRQGRGLFD</sequence>
<dbReference type="GO" id="GO:0000340">
    <property type="term" value="F:RNA 7-methylguanosine cap binding"/>
    <property type="evidence" value="ECO:0007669"/>
    <property type="project" value="InterPro"/>
</dbReference>
<evidence type="ECO:0000256" key="1">
    <source>
        <dbReference type="SAM" id="MobiDB-lite"/>
    </source>
</evidence>
<proteinExistence type="predicted"/>
<feature type="region of interest" description="Disordered" evidence="1">
    <location>
        <begin position="24"/>
        <end position="62"/>
    </location>
</feature>
<dbReference type="PANTHER" id="PTHR16291:SF0">
    <property type="entry name" value="NUCLEAR CAP-BINDING PROTEIN SUBUNIT 3"/>
    <property type="match status" value="1"/>
</dbReference>
<organism evidence="2 3">
    <name type="scientific">Calycina marina</name>
    <dbReference type="NCBI Taxonomy" id="1763456"/>
    <lineage>
        <taxon>Eukaryota</taxon>
        <taxon>Fungi</taxon>
        <taxon>Dikarya</taxon>
        <taxon>Ascomycota</taxon>
        <taxon>Pezizomycotina</taxon>
        <taxon>Leotiomycetes</taxon>
        <taxon>Helotiales</taxon>
        <taxon>Pezizellaceae</taxon>
        <taxon>Calycina</taxon>
    </lineage>
</organism>
<dbReference type="PANTHER" id="PTHR16291">
    <property type="entry name" value="NUCLEAR CAP-BINDING PROTEIN SUBUNIT 3"/>
    <property type="match status" value="1"/>
</dbReference>
<comment type="caution">
    <text evidence="2">The sequence shown here is derived from an EMBL/GenBank/DDBJ whole genome shotgun (WGS) entry which is preliminary data.</text>
</comment>